<dbReference type="GO" id="GO:0005737">
    <property type="term" value="C:cytoplasm"/>
    <property type="evidence" value="ECO:0007669"/>
    <property type="project" value="TreeGrafter"/>
</dbReference>
<name>A0A9Q0MAU5_BLOTA</name>
<dbReference type="InterPro" id="IPR032679">
    <property type="entry name" value="Sin1_N"/>
</dbReference>
<feature type="compositionally biased region" description="Polar residues" evidence="2">
    <location>
        <begin position="849"/>
        <end position="861"/>
    </location>
</feature>
<feature type="compositionally biased region" description="Low complexity" evidence="2">
    <location>
        <begin position="616"/>
        <end position="634"/>
    </location>
</feature>
<dbReference type="GO" id="GO:0005886">
    <property type="term" value="C:plasma membrane"/>
    <property type="evidence" value="ECO:0007669"/>
    <property type="project" value="TreeGrafter"/>
</dbReference>
<evidence type="ECO:0000259" key="3">
    <source>
        <dbReference type="Pfam" id="PF05422"/>
    </source>
</evidence>
<gene>
    <name evidence="6" type="ORF">RDWZM_001025</name>
</gene>
<evidence type="ECO:0000313" key="7">
    <source>
        <dbReference type="Proteomes" id="UP001142055"/>
    </source>
</evidence>
<evidence type="ECO:0000313" key="6">
    <source>
        <dbReference type="EMBL" id="KAJ6222480.1"/>
    </source>
</evidence>
<feature type="compositionally biased region" description="Low complexity" evidence="2">
    <location>
        <begin position="837"/>
        <end position="848"/>
    </location>
</feature>
<feature type="region of interest" description="Disordered" evidence="2">
    <location>
        <begin position="610"/>
        <end position="634"/>
    </location>
</feature>
<dbReference type="InterPro" id="IPR008828">
    <property type="entry name" value="Sin1/Avo1"/>
</dbReference>
<dbReference type="Gene3D" id="2.30.29.30">
    <property type="entry name" value="Pleckstrin-homology domain (PH domain)/Phosphotyrosine-binding domain (PTB)"/>
    <property type="match status" value="1"/>
</dbReference>
<feature type="region of interest" description="Disordered" evidence="2">
    <location>
        <begin position="553"/>
        <end position="572"/>
    </location>
</feature>
<dbReference type="GO" id="GO:0038203">
    <property type="term" value="P:TORC2 signaling"/>
    <property type="evidence" value="ECO:0007669"/>
    <property type="project" value="TreeGrafter"/>
</dbReference>
<accession>A0A9Q0MAU5</accession>
<feature type="domain" description="CRIM" evidence="4">
    <location>
        <begin position="275"/>
        <end position="426"/>
    </location>
</feature>
<dbReference type="InterPro" id="IPR031567">
    <property type="entry name" value="CRIM_dom"/>
</dbReference>
<comment type="similarity">
    <text evidence="1">Belongs to the SIN1 family.</text>
</comment>
<sequence length="878" mass="99502">MALYDDKRFILSHIRHSFITCDDTGMCETVMMQDTSARYPKECLIHHPFNYDSDEEFDWYDYIRQQQSNIEGEDGKNAGFDELEENSINLDDDPDRTPVVTPMKTSPFQKLKLKPKRNAFPSKEDCQLFTDTDPVLKSELADDQPSQSFDIMTDSYDMMGTRRRSNTAQRLEKLRKERKFQSKTKVITWKSPTKIVEIFDSKTNRTSFKRVVLNPSTLTSEEIDMLEYDPIENVYYETEEYRRYLFPTNPETSSIPQASRDQNDISTETINSKPKSVLTLQIERSPNAPINPFNGFTRFDGRVSEGNSHTKRIRIFFYVNKEDDEFQKSDFTKHIPGLMHSGITAGPNWIEIVVLSSARVSDLIGLICWHYTHLQIEPPLKPDPLLYALKIAEENGDVDNDFPSLTATDDIKRYGFPYLALVEIETNIVVTIFIESEEVFSQIIVNSLTMTLQEIVEQIKKKRPHLFRPLPTDDMDSYLQLELQSQPGVSLDLDSKIGEYLEPASRLTIQANNQQQQNVTFILKFINLPNLNQISISGGIDFPSRGSVKFLEPFDDPTGIEGGNGDSNLSKSFNNKASNQLLKSDNIPTLRANRHSSIALFHLDEQSKSLPRKDSSISNSLSLTSGSASSTTTFTRKIRDPKDWSQNMLDMMEAPLYQCFEVMAVHKLINSPVELGISGTKVEITPKLSHSKSPSGYGGGFTEKLFSRFNSTKAVNIDVEDVVHCEPISRAKIEGMGRQQFKLVYYNGSSFKSMKFEGYVTTVDDILFKLTNVMKMRTSLRRKEYQSMKSRKKAISSKIYFKPKLMIPSSGSSSSSEDESTELDSSPSHIGTGGGDDSSFTDTGDGLSYYTSMTSQTTGTNRQKKDGSSSNRFGKFKS</sequence>
<dbReference type="PANTHER" id="PTHR13335:SF1">
    <property type="entry name" value="TARGET OF RAPAMYCIN COMPLEX 2 SUBUNIT MAPKAP1"/>
    <property type="match status" value="1"/>
</dbReference>
<dbReference type="Pfam" id="PF05422">
    <property type="entry name" value="SIN1"/>
    <property type="match status" value="1"/>
</dbReference>
<dbReference type="InterPro" id="IPR011993">
    <property type="entry name" value="PH-like_dom_sf"/>
</dbReference>
<dbReference type="Proteomes" id="UP001142055">
    <property type="component" value="Chromosome 1"/>
</dbReference>
<dbReference type="Pfam" id="PF16978">
    <property type="entry name" value="CRIM"/>
    <property type="match status" value="1"/>
</dbReference>
<evidence type="ECO:0000259" key="5">
    <source>
        <dbReference type="Pfam" id="PF16979"/>
    </source>
</evidence>
<dbReference type="GO" id="GO:0031932">
    <property type="term" value="C:TORC2 complex"/>
    <property type="evidence" value="ECO:0007669"/>
    <property type="project" value="InterPro"/>
</dbReference>
<organism evidence="6 7">
    <name type="scientific">Blomia tropicalis</name>
    <name type="common">Mite</name>
    <dbReference type="NCBI Taxonomy" id="40697"/>
    <lineage>
        <taxon>Eukaryota</taxon>
        <taxon>Metazoa</taxon>
        <taxon>Ecdysozoa</taxon>
        <taxon>Arthropoda</taxon>
        <taxon>Chelicerata</taxon>
        <taxon>Arachnida</taxon>
        <taxon>Acari</taxon>
        <taxon>Acariformes</taxon>
        <taxon>Sarcoptiformes</taxon>
        <taxon>Astigmata</taxon>
        <taxon>Glycyphagoidea</taxon>
        <taxon>Echimyopodidae</taxon>
        <taxon>Blomia</taxon>
    </lineage>
</organism>
<evidence type="ECO:0000259" key="4">
    <source>
        <dbReference type="Pfam" id="PF16978"/>
    </source>
</evidence>
<dbReference type="InterPro" id="IPR031313">
    <property type="entry name" value="Sin1_PH_dom"/>
</dbReference>
<dbReference type="GO" id="GO:0005546">
    <property type="term" value="F:phosphatidylinositol-4,5-bisphosphate binding"/>
    <property type="evidence" value="ECO:0007669"/>
    <property type="project" value="TreeGrafter"/>
</dbReference>
<feature type="region of interest" description="Disordered" evidence="2">
    <location>
        <begin position="808"/>
        <end position="878"/>
    </location>
</feature>
<evidence type="ECO:0008006" key="8">
    <source>
        <dbReference type="Google" id="ProtNLM"/>
    </source>
</evidence>
<proteinExistence type="inferred from homology"/>
<dbReference type="AlphaFoldDB" id="A0A9Q0MAU5"/>
<feature type="domain" description="SIN1-type PH" evidence="5">
    <location>
        <begin position="656"/>
        <end position="776"/>
    </location>
</feature>
<evidence type="ECO:0000256" key="2">
    <source>
        <dbReference type="SAM" id="MobiDB-lite"/>
    </source>
</evidence>
<dbReference type="PANTHER" id="PTHR13335">
    <property type="entry name" value="TARGET OF RAPAMYCIN COMPLEX 2 SUBUNIT MAPKAP1"/>
    <property type="match status" value="1"/>
</dbReference>
<evidence type="ECO:0000256" key="1">
    <source>
        <dbReference type="ARBA" id="ARBA00009407"/>
    </source>
</evidence>
<protein>
    <recommendedName>
        <fullName evidence="8">Stress-activated map kinase-interacting protein 1</fullName>
    </recommendedName>
</protein>
<dbReference type="EMBL" id="JAPWDV010000001">
    <property type="protein sequence ID" value="KAJ6222480.1"/>
    <property type="molecule type" value="Genomic_DNA"/>
</dbReference>
<dbReference type="Pfam" id="PF16979">
    <property type="entry name" value="SIN1_PH"/>
    <property type="match status" value="1"/>
</dbReference>
<feature type="domain" description="Sin1 N-terminal" evidence="3">
    <location>
        <begin position="137"/>
        <end position="195"/>
    </location>
</feature>
<comment type="caution">
    <text evidence="6">The sequence shown here is derived from an EMBL/GenBank/DDBJ whole genome shotgun (WGS) entry which is preliminary data.</text>
</comment>
<keyword evidence="7" id="KW-1185">Reference proteome</keyword>
<reference evidence="6" key="1">
    <citation type="submission" date="2022-12" db="EMBL/GenBank/DDBJ databases">
        <title>Genome assemblies of Blomia tropicalis.</title>
        <authorList>
            <person name="Cui Y."/>
        </authorList>
    </citation>
    <scope>NUCLEOTIDE SEQUENCE</scope>
    <source>
        <tissue evidence="6">Adult mites</tissue>
    </source>
</reference>
<dbReference type="OMA" id="APLYQCF"/>